<proteinExistence type="predicted"/>
<dbReference type="InterPro" id="IPR016024">
    <property type="entry name" value="ARM-type_fold"/>
</dbReference>
<evidence type="ECO:0000313" key="1">
    <source>
        <dbReference type="EMBL" id="KAA5547575.1"/>
    </source>
</evidence>
<evidence type="ECO:0000313" key="2">
    <source>
        <dbReference type="Proteomes" id="UP000323426"/>
    </source>
</evidence>
<name>A0A5M6DQ25_9BACT</name>
<dbReference type="EMBL" id="VWSF01000005">
    <property type="protein sequence ID" value="KAA5547575.1"/>
    <property type="molecule type" value="Genomic_DNA"/>
</dbReference>
<evidence type="ECO:0008006" key="3">
    <source>
        <dbReference type="Google" id="ProtNLM"/>
    </source>
</evidence>
<comment type="caution">
    <text evidence="1">The sequence shown here is derived from an EMBL/GenBank/DDBJ whole genome shotgun (WGS) entry which is preliminary data.</text>
</comment>
<sequence length="183" mass="20855">MDLREALLQEYSKAQVLKIAAYIDNNPERFRNLMQLFLGEDYRLTQRAAWVLSHCADQHPALLLPHLPDLINNLQQTNLAAVKRNTVRVLQNILIPEALQGLLADICFKYLATDEPVAIKVFAMTVLANLAQQEPDLKNELRLLIEDQLPYASPAFMARANKLLPQLKENTPPITRFTNKTNK</sequence>
<gene>
    <name evidence="1" type="ORF">F0145_09680</name>
</gene>
<dbReference type="AlphaFoldDB" id="A0A5M6DQ25"/>
<reference evidence="1 2" key="1">
    <citation type="submission" date="2019-09" db="EMBL/GenBank/DDBJ databases">
        <title>Genome sequence and assembly of Adhaeribacter sp.</title>
        <authorList>
            <person name="Chhetri G."/>
        </authorList>
    </citation>
    <scope>NUCLEOTIDE SEQUENCE [LARGE SCALE GENOMIC DNA]</scope>
    <source>
        <strain evidence="1 2">DK36</strain>
    </source>
</reference>
<dbReference type="SUPFAM" id="SSF48371">
    <property type="entry name" value="ARM repeat"/>
    <property type="match status" value="1"/>
</dbReference>
<accession>A0A5M6DQ25</accession>
<dbReference type="RefSeq" id="WP_150088197.1">
    <property type="nucleotide sequence ID" value="NZ_VWSF01000005.1"/>
</dbReference>
<dbReference type="InterPro" id="IPR011989">
    <property type="entry name" value="ARM-like"/>
</dbReference>
<dbReference type="Proteomes" id="UP000323426">
    <property type="component" value="Unassembled WGS sequence"/>
</dbReference>
<dbReference type="Gene3D" id="1.25.10.10">
    <property type="entry name" value="Leucine-rich Repeat Variant"/>
    <property type="match status" value="1"/>
</dbReference>
<keyword evidence="2" id="KW-1185">Reference proteome</keyword>
<organism evidence="1 2">
    <name type="scientific">Adhaeribacter rhizoryzae</name>
    <dbReference type="NCBI Taxonomy" id="2607907"/>
    <lineage>
        <taxon>Bacteria</taxon>
        <taxon>Pseudomonadati</taxon>
        <taxon>Bacteroidota</taxon>
        <taxon>Cytophagia</taxon>
        <taxon>Cytophagales</taxon>
        <taxon>Hymenobacteraceae</taxon>
        <taxon>Adhaeribacter</taxon>
    </lineage>
</organism>
<protein>
    <recommendedName>
        <fullName evidence="3">HEAT repeat domain-containing protein</fullName>
    </recommendedName>
</protein>